<protein>
    <recommendedName>
        <fullName evidence="2">DUF4142 domain-containing protein</fullName>
    </recommendedName>
</protein>
<name>A0A4Q1TUL0_RHILE</name>
<keyword evidence="1" id="KW-0732">Signal</keyword>
<dbReference type="Pfam" id="PF13628">
    <property type="entry name" value="DUF4142"/>
    <property type="match status" value="1"/>
</dbReference>
<evidence type="ECO:0000259" key="2">
    <source>
        <dbReference type="Pfam" id="PF13628"/>
    </source>
</evidence>
<evidence type="ECO:0000313" key="3">
    <source>
        <dbReference type="EMBL" id="RXT22504.1"/>
    </source>
</evidence>
<accession>A0A4Q1TUL0</accession>
<dbReference type="AlphaFoldDB" id="A0A4Q1TUL0"/>
<feature type="signal peptide" evidence="1">
    <location>
        <begin position="1"/>
        <end position="19"/>
    </location>
</feature>
<dbReference type="Proteomes" id="UP000290767">
    <property type="component" value="Unassembled WGS sequence"/>
</dbReference>
<dbReference type="PANTHER" id="PTHR38593:SF1">
    <property type="entry name" value="BLR2558 PROTEIN"/>
    <property type="match status" value="1"/>
</dbReference>
<dbReference type="InterPro" id="IPR025419">
    <property type="entry name" value="DUF4142"/>
</dbReference>
<dbReference type="EMBL" id="MZMU01000013">
    <property type="protein sequence ID" value="RXT22504.1"/>
    <property type="molecule type" value="Genomic_DNA"/>
</dbReference>
<comment type="caution">
    <text evidence="3">The sequence shown here is derived from an EMBL/GenBank/DDBJ whole genome shotgun (WGS) entry which is preliminary data.</text>
</comment>
<evidence type="ECO:0000313" key="4">
    <source>
        <dbReference type="Proteomes" id="UP000290767"/>
    </source>
</evidence>
<reference evidence="3 4" key="1">
    <citation type="submission" date="2017-03" db="EMBL/GenBank/DDBJ databases">
        <authorList>
            <person name="Safronova V.I."/>
            <person name="Sazanova A.L."/>
            <person name="Chirak E.R."/>
        </authorList>
    </citation>
    <scope>NUCLEOTIDE SEQUENCE [LARGE SCALE GENOMIC DNA]</scope>
    <source>
        <strain evidence="3 4">Tri-43</strain>
    </source>
</reference>
<proteinExistence type="predicted"/>
<feature type="chain" id="PRO_5020820882" description="DUF4142 domain-containing protein" evidence="1">
    <location>
        <begin position="20"/>
        <end position="165"/>
    </location>
</feature>
<evidence type="ECO:0000256" key="1">
    <source>
        <dbReference type="SAM" id="SignalP"/>
    </source>
</evidence>
<dbReference type="Gene3D" id="1.20.1260.10">
    <property type="match status" value="1"/>
</dbReference>
<dbReference type="RefSeq" id="WP_129420573.1">
    <property type="nucleotide sequence ID" value="NZ_MZMU01000013.1"/>
</dbReference>
<dbReference type="PANTHER" id="PTHR38593">
    <property type="entry name" value="BLR2558 PROTEIN"/>
    <property type="match status" value="1"/>
</dbReference>
<gene>
    <name evidence="3" type="ORF">B5P46_21745</name>
</gene>
<sequence length="165" mass="17760">MKIVLASVLVWLTAFCASAADDAAKQHATDFAAKAAMSNMFEIEAAKIEIAEGKADDAKQFAQDMIRDHGKAGPVLNDAAKQDGIELPAALDTEYTAKLAALRQSDAANLDQAYLSTQVTAHEEAVNLFDSYSKQGPDGQLKRTAAKILPDLRMHLTRIRGLTSK</sequence>
<feature type="domain" description="DUF4142" evidence="2">
    <location>
        <begin position="28"/>
        <end position="161"/>
    </location>
</feature>
<organism evidence="3 4">
    <name type="scientific">Rhizobium leguminosarum</name>
    <dbReference type="NCBI Taxonomy" id="384"/>
    <lineage>
        <taxon>Bacteria</taxon>
        <taxon>Pseudomonadati</taxon>
        <taxon>Pseudomonadota</taxon>
        <taxon>Alphaproteobacteria</taxon>
        <taxon>Hyphomicrobiales</taxon>
        <taxon>Rhizobiaceae</taxon>
        <taxon>Rhizobium/Agrobacterium group</taxon>
        <taxon>Rhizobium</taxon>
    </lineage>
</organism>
<dbReference type="InterPro" id="IPR012347">
    <property type="entry name" value="Ferritin-like"/>
</dbReference>